<keyword evidence="1" id="KW-0193">Cuticle</keyword>
<dbReference type="PROSITE" id="PS51155">
    <property type="entry name" value="CHIT_BIND_RR_2"/>
    <property type="match status" value="1"/>
</dbReference>
<name>A0A1D1XFZ7_9ARAE</name>
<sequence>QFTPTAPLSAPPILLPRRPFPANMSSPKLAVVLLLALAVAVSADVRDALRNSRQAIILNAVRPQLQLVAQPQFVAQPVLLQQPQFEQRAFQQQQPLWRILQHTQEADDIGNYRFNFETENGIRANEEGVVINPGSNSESTAKQGSYAYTAPDGTPISVSYVADENGFRATGAHLPTPPPIPEAILRSLEQNAREEAAGGSFRK</sequence>
<dbReference type="InterPro" id="IPR000618">
    <property type="entry name" value="Insect_cuticle"/>
</dbReference>
<organism evidence="2">
    <name type="scientific">Anthurium amnicola</name>
    <dbReference type="NCBI Taxonomy" id="1678845"/>
    <lineage>
        <taxon>Eukaryota</taxon>
        <taxon>Viridiplantae</taxon>
        <taxon>Streptophyta</taxon>
        <taxon>Embryophyta</taxon>
        <taxon>Tracheophyta</taxon>
        <taxon>Spermatophyta</taxon>
        <taxon>Magnoliopsida</taxon>
        <taxon>Liliopsida</taxon>
        <taxon>Araceae</taxon>
        <taxon>Pothoideae</taxon>
        <taxon>Potheae</taxon>
        <taxon>Anthurium</taxon>
    </lineage>
</organism>
<accession>A0A1D1XFZ7</accession>
<evidence type="ECO:0000256" key="1">
    <source>
        <dbReference type="ARBA" id="ARBA00022460"/>
    </source>
</evidence>
<dbReference type="EMBL" id="GDJX01026616">
    <property type="protein sequence ID" value="JAT41320.1"/>
    <property type="molecule type" value="Transcribed_RNA"/>
</dbReference>
<evidence type="ECO:0000313" key="2">
    <source>
        <dbReference type="EMBL" id="JAT41320.1"/>
    </source>
</evidence>
<gene>
    <name evidence="2" type="primary">CUD2_2</name>
    <name evidence="2" type="ORF">g.42281</name>
</gene>
<dbReference type="PANTHER" id="PTHR10380">
    <property type="entry name" value="CUTICLE PROTEIN"/>
    <property type="match status" value="1"/>
</dbReference>
<dbReference type="PRINTS" id="PR00947">
    <property type="entry name" value="CUTICLE"/>
</dbReference>
<protein>
    <submittedName>
        <fullName evidence="2">Endocuticle structural glycoprotein SgAbd-2</fullName>
    </submittedName>
</protein>
<dbReference type="InterPro" id="IPR050468">
    <property type="entry name" value="Cuticle_Struct_Prot"/>
</dbReference>
<dbReference type="PANTHER" id="PTHR10380:SF238">
    <property type="entry name" value="CUTICULAR PROTEIN 65EA-RELATED"/>
    <property type="match status" value="1"/>
</dbReference>
<dbReference type="InterPro" id="IPR031311">
    <property type="entry name" value="CHIT_BIND_RR_consensus"/>
</dbReference>
<dbReference type="AlphaFoldDB" id="A0A1D1XFZ7"/>
<feature type="non-terminal residue" evidence="2">
    <location>
        <position position="1"/>
    </location>
</feature>
<dbReference type="GO" id="GO:0062129">
    <property type="term" value="C:chitin-based extracellular matrix"/>
    <property type="evidence" value="ECO:0007669"/>
    <property type="project" value="TreeGrafter"/>
</dbReference>
<reference evidence="2" key="1">
    <citation type="submission" date="2015-07" db="EMBL/GenBank/DDBJ databases">
        <title>Transcriptome Assembly of Anthurium amnicola.</title>
        <authorList>
            <person name="Suzuki J."/>
        </authorList>
    </citation>
    <scope>NUCLEOTIDE SEQUENCE</scope>
</reference>
<dbReference type="PROSITE" id="PS00233">
    <property type="entry name" value="CHIT_BIND_RR_1"/>
    <property type="match status" value="1"/>
</dbReference>
<proteinExistence type="predicted"/>
<dbReference type="Pfam" id="PF00379">
    <property type="entry name" value="Chitin_bind_4"/>
    <property type="match status" value="1"/>
</dbReference>